<gene>
    <name evidence="3" type="ORF">GTA08_BOTSDO10889</name>
</gene>
<organism evidence="3 4">
    <name type="scientific">Botryosphaeria dothidea</name>
    <dbReference type="NCBI Taxonomy" id="55169"/>
    <lineage>
        <taxon>Eukaryota</taxon>
        <taxon>Fungi</taxon>
        <taxon>Dikarya</taxon>
        <taxon>Ascomycota</taxon>
        <taxon>Pezizomycotina</taxon>
        <taxon>Dothideomycetes</taxon>
        <taxon>Dothideomycetes incertae sedis</taxon>
        <taxon>Botryosphaeriales</taxon>
        <taxon>Botryosphaeriaceae</taxon>
        <taxon>Botryosphaeria</taxon>
    </lineage>
</organism>
<dbReference type="OrthoDB" id="3660698at2759"/>
<evidence type="ECO:0000256" key="1">
    <source>
        <dbReference type="SAM" id="MobiDB-lite"/>
    </source>
</evidence>
<keyword evidence="4" id="KW-1185">Reference proteome</keyword>
<accession>A0A8H4IGZ7</accession>
<sequence>MHFLAAISSILLLQPLAALACDGYLHCHCFNADGQPNDAATKSVCDRYAPANAQMIPANDWSDGAQECKYVGPDGEYRGAGKGRAFHYFGFENCDWRVMCQAAGATGNDSSCRDKPPVGGSSSKAGNLYAPHN</sequence>
<name>A0A8H4IGZ7_9PEZI</name>
<proteinExistence type="predicted"/>
<dbReference type="EMBL" id="WWBZ02000082">
    <property type="protein sequence ID" value="KAF4301021.1"/>
    <property type="molecule type" value="Genomic_DNA"/>
</dbReference>
<reference evidence="3" key="1">
    <citation type="submission" date="2020-04" db="EMBL/GenBank/DDBJ databases">
        <title>Genome Assembly and Annotation of Botryosphaeria dothidea sdau 11-99, a Latent Pathogen of Apple Fruit Ring Rot in China.</title>
        <authorList>
            <person name="Yu C."/>
            <person name="Diao Y."/>
            <person name="Lu Q."/>
            <person name="Zhao J."/>
            <person name="Cui S."/>
            <person name="Peng C."/>
            <person name="He B."/>
            <person name="Liu H."/>
        </authorList>
    </citation>
    <scope>NUCLEOTIDE SEQUENCE [LARGE SCALE GENOMIC DNA]</scope>
    <source>
        <strain evidence="3">Sdau11-99</strain>
    </source>
</reference>
<dbReference type="AlphaFoldDB" id="A0A8H4IGZ7"/>
<feature type="signal peptide" evidence="2">
    <location>
        <begin position="1"/>
        <end position="20"/>
    </location>
</feature>
<keyword evidence="2" id="KW-0732">Signal</keyword>
<evidence type="ECO:0000313" key="3">
    <source>
        <dbReference type="EMBL" id="KAF4301021.1"/>
    </source>
</evidence>
<protein>
    <submittedName>
        <fullName evidence="3">Uncharacterized protein</fullName>
    </submittedName>
</protein>
<feature type="region of interest" description="Disordered" evidence="1">
    <location>
        <begin position="105"/>
        <end position="133"/>
    </location>
</feature>
<dbReference type="Proteomes" id="UP000572817">
    <property type="component" value="Unassembled WGS sequence"/>
</dbReference>
<comment type="caution">
    <text evidence="3">The sequence shown here is derived from an EMBL/GenBank/DDBJ whole genome shotgun (WGS) entry which is preliminary data.</text>
</comment>
<evidence type="ECO:0000256" key="2">
    <source>
        <dbReference type="SAM" id="SignalP"/>
    </source>
</evidence>
<evidence type="ECO:0000313" key="4">
    <source>
        <dbReference type="Proteomes" id="UP000572817"/>
    </source>
</evidence>
<feature type="chain" id="PRO_5034609334" evidence="2">
    <location>
        <begin position="21"/>
        <end position="133"/>
    </location>
</feature>